<dbReference type="EMBL" id="JNGW01000049">
    <property type="protein sequence ID" value="KDR52617.1"/>
    <property type="molecule type" value="Genomic_DNA"/>
</dbReference>
<comment type="caution">
    <text evidence="2">The sequence shown here is derived from an EMBL/GenBank/DDBJ whole genome shotgun (WGS) entry which is preliminary data.</text>
</comment>
<keyword evidence="3" id="KW-1185">Reference proteome</keyword>
<feature type="region of interest" description="Disordered" evidence="1">
    <location>
        <begin position="21"/>
        <end position="40"/>
    </location>
</feature>
<name>A0A069QIV8_HOYLO</name>
<organism evidence="2 3">
    <name type="scientific">Hoylesella loescheii DSM 19665 = JCM 12249 = ATCC 15930</name>
    <dbReference type="NCBI Taxonomy" id="1122985"/>
    <lineage>
        <taxon>Bacteria</taxon>
        <taxon>Pseudomonadati</taxon>
        <taxon>Bacteroidota</taxon>
        <taxon>Bacteroidia</taxon>
        <taxon>Bacteroidales</taxon>
        <taxon>Prevotellaceae</taxon>
        <taxon>Hoylesella</taxon>
    </lineage>
</organism>
<gene>
    <name evidence="2" type="ORF">HMPREF1991_01282</name>
</gene>
<evidence type="ECO:0000256" key="1">
    <source>
        <dbReference type="SAM" id="MobiDB-lite"/>
    </source>
</evidence>
<evidence type="ECO:0000313" key="3">
    <source>
        <dbReference type="Proteomes" id="UP000027442"/>
    </source>
</evidence>
<accession>A0A069QIV8</accession>
<evidence type="ECO:0000313" key="2">
    <source>
        <dbReference type="EMBL" id="KDR52617.1"/>
    </source>
</evidence>
<dbReference type="PATRIC" id="fig|1122985.7.peg.1331"/>
<sequence>MQELFSGNLSAKLVAVDWPNNEERGRNRTRQNTSTKAMRANKKESTLLWVEKEKTNRAVCLIGLFASVRG</sequence>
<dbReference type="AlphaFoldDB" id="A0A069QIV8"/>
<reference evidence="2 3" key="1">
    <citation type="submission" date="2013-08" db="EMBL/GenBank/DDBJ databases">
        <authorList>
            <person name="Weinstock G."/>
            <person name="Sodergren E."/>
            <person name="Wylie T."/>
            <person name="Fulton L."/>
            <person name="Fulton R."/>
            <person name="Fronick C."/>
            <person name="O'Laughlin M."/>
            <person name="Godfrey J."/>
            <person name="Miner T."/>
            <person name="Herter B."/>
            <person name="Appelbaum E."/>
            <person name="Cordes M."/>
            <person name="Lek S."/>
            <person name="Wollam A."/>
            <person name="Pepin K.H."/>
            <person name="Palsikar V.B."/>
            <person name="Mitreva M."/>
            <person name="Wilson R.K."/>
        </authorList>
    </citation>
    <scope>NUCLEOTIDE SEQUENCE [LARGE SCALE GENOMIC DNA]</scope>
    <source>
        <strain evidence="2 3">ATCC 15930</strain>
    </source>
</reference>
<protein>
    <submittedName>
        <fullName evidence="2">Uncharacterized protein</fullName>
    </submittedName>
</protein>
<proteinExistence type="predicted"/>
<dbReference type="Proteomes" id="UP000027442">
    <property type="component" value="Unassembled WGS sequence"/>
</dbReference>
<dbReference type="HOGENOM" id="CLU_2754509_0_0_10"/>